<feature type="transmembrane region" description="Helical" evidence="3">
    <location>
        <begin position="40"/>
        <end position="57"/>
    </location>
</feature>
<dbReference type="PANTHER" id="PTHR11048">
    <property type="entry name" value="PRENYLTRANSFERASES"/>
    <property type="match status" value="1"/>
</dbReference>
<name>A0A1S8WIP1_OPIVI</name>
<protein>
    <submittedName>
        <fullName evidence="4">Uncharacterized protein</fullName>
    </submittedName>
</protein>
<accession>A0A1S8WIP1</accession>
<evidence type="ECO:0000313" key="5">
    <source>
        <dbReference type="Proteomes" id="UP000243686"/>
    </source>
</evidence>
<dbReference type="PANTHER" id="PTHR11048:SF28">
    <property type="entry name" value="4-HYDROXYBENZOATE POLYPRENYLTRANSFERASE, MITOCHONDRIAL"/>
    <property type="match status" value="1"/>
</dbReference>
<proteinExistence type="inferred from homology"/>
<dbReference type="Gene3D" id="1.20.120.1780">
    <property type="entry name" value="UbiA prenyltransferase"/>
    <property type="match status" value="1"/>
</dbReference>
<keyword evidence="3" id="KW-1133">Transmembrane helix</keyword>
<keyword evidence="2" id="KW-0808">Transferase</keyword>
<dbReference type="GO" id="GO:0016765">
    <property type="term" value="F:transferase activity, transferring alkyl or aryl (other than methyl) groups"/>
    <property type="evidence" value="ECO:0007669"/>
    <property type="project" value="TreeGrafter"/>
</dbReference>
<dbReference type="GO" id="GO:0005886">
    <property type="term" value="C:plasma membrane"/>
    <property type="evidence" value="ECO:0007669"/>
    <property type="project" value="TreeGrafter"/>
</dbReference>
<reference evidence="4 5" key="1">
    <citation type="submission" date="2015-03" db="EMBL/GenBank/DDBJ databases">
        <title>Draft genome of the nematode, Opisthorchis viverrini.</title>
        <authorList>
            <person name="Mitreva M."/>
        </authorList>
    </citation>
    <scope>NUCLEOTIDE SEQUENCE [LARGE SCALE GENOMIC DNA]</scope>
    <source>
        <strain evidence="4">Khon Kaen</strain>
    </source>
</reference>
<comment type="similarity">
    <text evidence="1">Belongs to the UbiA prenyltransferase family.</text>
</comment>
<keyword evidence="3" id="KW-0812">Transmembrane</keyword>
<dbReference type="AlphaFoldDB" id="A0A1S8WIP1"/>
<dbReference type="Proteomes" id="UP000243686">
    <property type="component" value="Unassembled WGS sequence"/>
</dbReference>
<evidence type="ECO:0000256" key="2">
    <source>
        <dbReference type="ARBA" id="ARBA00022679"/>
    </source>
</evidence>
<keyword evidence="3" id="KW-0472">Membrane</keyword>
<organism evidence="4 5">
    <name type="scientific">Opisthorchis viverrini</name>
    <name type="common">Southeast Asian liver fluke</name>
    <dbReference type="NCBI Taxonomy" id="6198"/>
    <lineage>
        <taxon>Eukaryota</taxon>
        <taxon>Metazoa</taxon>
        <taxon>Spiralia</taxon>
        <taxon>Lophotrochozoa</taxon>
        <taxon>Platyhelminthes</taxon>
        <taxon>Trematoda</taxon>
        <taxon>Digenea</taxon>
        <taxon>Opisthorchiida</taxon>
        <taxon>Opisthorchiata</taxon>
        <taxon>Opisthorchiidae</taxon>
        <taxon>Opisthorchis</taxon>
    </lineage>
</organism>
<evidence type="ECO:0000256" key="1">
    <source>
        <dbReference type="ARBA" id="ARBA00005985"/>
    </source>
</evidence>
<dbReference type="InterPro" id="IPR039653">
    <property type="entry name" value="Prenyltransferase"/>
</dbReference>
<dbReference type="GO" id="GO:0006744">
    <property type="term" value="P:ubiquinone biosynthetic process"/>
    <property type="evidence" value="ECO:0007669"/>
    <property type="project" value="TreeGrafter"/>
</dbReference>
<gene>
    <name evidence="4" type="ORF">X801_09889</name>
</gene>
<keyword evidence="5" id="KW-1185">Reference proteome</keyword>
<sequence>MFELYRRCFRRSQLLYDIEDDLNVGVKSLAIRLGHNAKPYFVLFQMGMLGCLLAVGVNSDAGLVYYFGTLLTMAHLAGLLRRW</sequence>
<evidence type="ECO:0000313" key="4">
    <source>
        <dbReference type="EMBL" id="OON14320.1"/>
    </source>
</evidence>
<feature type="transmembrane region" description="Helical" evidence="3">
    <location>
        <begin position="63"/>
        <end position="80"/>
    </location>
</feature>
<dbReference type="EMBL" id="KV906721">
    <property type="protein sequence ID" value="OON14320.1"/>
    <property type="molecule type" value="Genomic_DNA"/>
</dbReference>
<evidence type="ECO:0000256" key="3">
    <source>
        <dbReference type="SAM" id="Phobius"/>
    </source>
</evidence>